<evidence type="ECO:0000313" key="4">
    <source>
        <dbReference type="EMBL" id="CAE8636149.1"/>
    </source>
</evidence>
<feature type="compositionally biased region" description="Low complexity" evidence="2">
    <location>
        <begin position="443"/>
        <end position="454"/>
    </location>
</feature>
<dbReference type="PANTHER" id="PTHR22932">
    <property type="entry name" value="TELOMERASE-BINDING PROTEIN P23 HSP90 CO-CHAPERONE"/>
    <property type="match status" value="1"/>
</dbReference>
<evidence type="ECO:0000256" key="2">
    <source>
        <dbReference type="SAM" id="MobiDB-lite"/>
    </source>
</evidence>
<dbReference type="InterPro" id="IPR036249">
    <property type="entry name" value="Thioredoxin-like_sf"/>
</dbReference>
<organism evidence="4 5">
    <name type="scientific">Polarella glacialis</name>
    <name type="common">Dinoflagellate</name>
    <dbReference type="NCBI Taxonomy" id="89957"/>
    <lineage>
        <taxon>Eukaryota</taxon>
        <taxon>Sar</taxon>
        <taxon>Alveolata</taxon>
        <taxon>Dinophyceae</taxon>
        <taxon>Suessiales</taxon>
        <taxon>Suessiaceae</taxon>
        <taxon>Polarella</taxon>
    </lineage>
</organism>
<feature type="region of interest" description="Disordered" evidence="2">
    <location>
        <begin position="442"/>
        <end position="465"/>
    </location>
</feature>
<feature type="compositionally biased region" description="Basic residues" evidence="2">
    <location>
        <begin position="208"/>
        <end position="217"/>
    </location>
</feature>
<dbReference type="EMBL" id="CAJNNV010031419">
    <property type="protein sequence ID" value="CAE8636149.1"/>
    <property type="molecule type" value="Genomic_DNA"/>
</dbReference>
<feature type="compositionally biased region" description="Basic residues" evidence="2">
    <location>
        <begin position="177"/>
        <end position="186"/>
    </location>
</feature>
<dbReference type="InterPro" id="IPR008978">
    <property type="entry name" value="HSP20-like_chaperone"/>
</dbReference>
<dbReference type="GO" id="GO:0005634">
    <property type="term" value="C:nucleus"/>
    <property type="evidence" value="ECO:0007669"/>
    <property type="project" value="TreeGrafter"/>
</dbReference>
<evidence type="ECO:0000259" key="3">
    <source>
        <dbReference type="PROSITE" id="PS51203"/>
    </source>
</evidence>
<dbReference type="SUPFAM" id="SSF49764">
    <property type="entry name" value="HSP20-like chaperones"/>
    <property type="match status" value="1"/>
</dbReference>
<feature type="compositionally biased region" description="Basic and acidic residues" evidence="2">
    <location>
        <begin position="455"/>
        <end position="464"/>
    </location>
</feature>
<dbReference type="GO" id="GO:0005829">
    <property type="term" value="C:cytosol"/>
    <property type="evidence" value="ECO:0007669"/>
    <property type="project" value="TreeGrafter"/>
</dbReference>
<dbReference type="GO" id="GO:0051087">
    <property type="term" value="F:protein-folding chaperone binding"/>
    <property type="evidence" value="ECO:0007669"/>
    <property type="project" value="TreeGrafter"/>
</dbReference>
<dbReference type="InterPro" id="IPR038336">
    <property type="entry name" value="NET_sf"/>
</dbReference>
<dbReference type="Proteomes" id="UP000654075">
    <property type="component" value="Unassembled WGS sequence"/>
</dbReference>
<dbReference type="PANTHER" id="PTHR22932:SF1">
    <property type="entry name" value="CO-CHAPERONE PROTEIN DAF-41"/>
    <property type="match status" value="1"/>
</dbReference>
<feature type="domain" description="CS" evidence="3">
    <location>
        <begin position="1271"/>
        <end position="1371"/>
    </location>
</feature>
<dbReference type="PROSITE" id="PS51203">
    <property type="entry name" value="CS"/>
    <property type="match status" value="1"/>
</dbReference>
<protein>
    <recommendedName>
        <fullName evidence="3">CS domain-containing protein</fullName>
    </recommendedName>
</protein>
<comment type="similarity">
    <text evidence="1">Belongs to the p23/wos2 family.</text>
</comment>
<evidence type="ECO:0000256" key="1">
    <source>
        <dbReference type="ARBA" id="ARBA00025733"/>
    </source>
</evidence>
<sequence>MQIGDAQSDPGIRESGSEMSASCSLAAADSTVSTAVDSVAPSQKSVGASLGVGQGPASGSQNHDLLREQLRVICDELRLTPEHYRGCHVGELNLTRSERDLFRKALLIAQELCELRARLVLMDDLPPNDKASSSRPPKQPKAQVAKAPAPPTSLERRSRSAIHPLHQAAQKVDMGRRRSARPHKPVKPPPTPKPTPNLKVGKTASGFRKAKASKAKSAKNGDDEESEDVRQPGRVKGEEDEDYQESKSSRSGAGKRQPKQAAKKPERVKAKAAPANSKDPREEVSRKRRSSRREESEERDQENVENVERRTKDKKANSSDGKRPGKAARVPKDERPSGQPGASTGVRIQKLSPQEKAELQANIDKLNDDQLDRVFEFLNPELGGTDGPGEDVSLDLEVLAAERQRALVQVVAEELRQAGLGFAAPGAGAVDAMMSPGFPVVEPGATPSGTPATPRSDKDQEASHAKRQHAWEVCAAREAQRQSHLRELRENNLVTPVVTHEEQATAGEPRVTGQSSSTQEAAARSGFEWHVLWQVTGSNRPVSAATVSADSIGLLQIWTISPLELQKRGWDAELDTLRFISDARATHTESKQRHVHIHRLIFVHLGFQLGHPPPATNLLRSPSEGLVAGATNQRQDATSDCPKESHFQNSCNFESLVSAFYGHAVCVLAILKFLCSVVEKSCLTRQAKHKASVTESSPPRRMLQGCGNEAAVRLDALEKLLGRASWDTPPEAAWLAWLRAAQGATWHVPTSALVECAEHLSRSGCRDYGLLRELGDQLSRRVEAESGSGPSLGPPTTSEAVRLLRAFAGAACRHRRLLAALSSHVLALPAVASAAAIAPIRRQPSRREDPSLVCIAELRSIELVGLIVACGQLQSLPELAEAAIEELSSRSAVPPSASNELGVSRQLALYVQVVHACTRLDLLLEDNSRFWTTIWRYCRDRILQAESPALAGRGEVTVFAASVALQRWQSAICLARATVPCESLRAEPMDLAVWLGCLAVILGLSGDLGESLLPLGAAVLQEALAVFAVTGRTSLDSQSFRRQLLTFALVARPMALPTPCLGSLSDLLTEFEDSSVSHDQKNIHRNAKSRLQQEVLQSLLVVLYTGCSVRGRKWERPAVAVEEPCLTYSLDLVVWPRHEGNEVGQTHVGSDSAVAKPAARKPVKGWSAELRVAFARVQTVTLYGVLADAVSRLKTDKVIGDTCDPEEAADLVKQGWWEAAKELVLASHSSSDASRKASLERVVRREVTALKQRADELLLALSPQDSSRIGQVTCATQWAQNSSAVFLSVKFAHRWSSPGALKVQDEQIGVTDCCFNFSATGAHSQLKKRYALDLHLFDEVRQDRWSWSLASAGRMTVEILKKTPAIWPRLHHSKSKPAHLNLGVWDSMRDRWADDIAKLAKVTKAEKSKQDAETVQEASEEDMHEEGQRKCADSKLSPFLRKGDVRRLCSEYWPPKMDTQRMGKSSTWLVLFHSPRAMDCKQMGEECTRVRERWNAVGKKVPEVSALTQVGAVDCDSNADWCKKLDVGNLPFVRRYRAGKRKTYYGEWDIDSIMKFLNE</sequence>
<dbReference type="CDD" id="cd02961">
    <property type="entry name" value="PDI_a_family"/>
    <property type="match status" value="1"/>
</dbReference>
<dbReference type="GO" id="GO:0006457">
    <property type="term" value="P:protein folding"/>
    <property type="evidence" value="ECO:0007669"/>
    <property type="project" value="TreeGrafter"/>
</dbReference>
<feature type="region of interest" description="Disordered" evidence="2">
    <location>
        <begin position="1405"/>
        <end position="1432"/>
    </location>
</feature>
<feature type="region of interest" description="Disordered" evidence="2">
    <location>
        <begin position="1"/>
        <end position="20"/>
    </location>
</feature>
<comment type="caution">
    <text evidence="4">The sequence shown here is derived from an EMBL/GenBank/DDBJ whole genome shotgun (WGS) entry which is preliminary data.</text>
</comment>
<dbReference type="Gene3D" id="1.20.1270.220">
    <property type="match status" value="1"/>
</dbReference>
<evidence type="ECO:0000313" key="5">
    <source>
        <dbReference type="Proteomes" id="UP000654075"/>
    </source>
</evidence>
<reference evidence="4" key="1">
    <citation type="submission" date="2021-02" db="EMBL/GenBank/DDBJ databases">
        <authorList>
            <person name="Dougan E. K."/>
            <person name="Rhodes N."/>
            <person name="Thang M."/>
            <person name="Chan C."/>
        </authorList>
    </citation>
    <scope>NUCLEOTIDE SEQUENCE</scope>
</reference>
<dbReference type="SUPFAM" id="SSF52833">
    <property type="entry name" value="Thioredoxin-like"/>
    <property type="match status" value="1"/>
</dbReference>
<feature type="region of interest" description="Disordered" evidence="2">
    <location>
        <begin position="501"/>
        <end position="520"/>
    </location>
</feature>
<dbReference type="InterPro" id="IPR007052">
    <property type="entry name" value="CS_dom"/>
</dbReference>
<dbReference type="GO" id="GO:0051131">
    <property type="term" value="P:chaperone-mediated protein complex assembly"/>
    <property type="evidence" value="ECO:0007669"/>
    <property type="project" value="TreeGrafter"/>
</dbReference>
<proteinExistence type="inferred from homology"/>
<dbReference type="Gene3D" id="2.60.40.790">
    <property type="match status" value="1"/>
</dbReference>
<keyword evidence="5" id="KW-1185">Reference proteome</keyword>
<feature type="compositionally biased region" description="Basic and acidic residues" evidence="2">
    <location>
        <begin position="228"/>
        <end position="237"/>
    </location>
</feature>
<dbReference type="OrthoDB" id="1564555at2759"/>
<accession>A0A813HDY8</accession>
<gene>
    <name evidence="4" type="ORF">PGLA1383_LOCUS51651</name>
</gene>
<feature type="compositionally biased region" description="Basic and acidic residues" evidence="2">
    <location>
        <begin position="306"/>
        <end position="323"/>
    </location>
</feature>
<dbReference type="InterPro" id="IPR027353">
    <property type="entry name" value="NET_dom"/>
</dbReference>
<dbReference type="Gene3D" id="3.40.30.10">
    <property type="entry name" value="Glutaredoxin"/>
    <property type="match status" value="1"/>
</dbReference>
<dbReference type="InterPro" id="IPR045250">
    <property type="entry name" value="p23-like"/>
</dbReference>
<dbReference type="Pfam" id="PF17035">
    <property type="entry name" value="BET"/>
    <property type="match status" value="1"/>
</dbReference>
<name>A0A813HDY8_POLGL</name>
<feature type="region of interest" description="Disordered" evidence="2">
    <location>
        <begin position="126"/>
        <end position="354"/>
    </location>
</feature>
<dbReference type="GO" id="GO:0051879">
    <property type="term" value="F:Hsp90 protein binding"/>
    <property type="evidence" value="ECO:0007669"/>
    <property type="project" value="InterPro"/>
</dbReference>